<evidence type="ECO:0000313" key="1">
    <source>
        <dbReference type="EMBL" id="GMF55199.1"/>
    </source>
</evidence>
<dbReference type="Proteomes" id="UP001165121">
    <property type="component" value="Unassembled WGS sequence"/>
</dbReference>
<dbReference type="AlphaFoldDB" id="A0A9W6Y6X8"/>
<comment type="caution">
    <text evidence="1">The sequence shown here is derived from an EMBL/GenBank/DDBJ whole genome shotgun (WGS) entry which is preliminary data.</text>
</comment>
<sequence length="326" mass="37256">MSYYGVNTVHQKLLVVTPRAKLLEMFANFLSSFDILQSSQQPSSPQVFPRIHMNFMNFTNKDLCSLLFTQETPKKAKYTVCGKMYKQGNGYTNQMHHLLKKHPDYPQLAEAAFRRGNPLGLTMPDQRTNEIFRWIEWCVFDRRPVSFCERALVRKNATMVPIAANILQKHIDLLYGYTRDVIAAKLPEKFGLVLDGWSSGGRHFIAIMAVYHDPSVDNPGSRTPGYDESIQCVSGRFGLLAFCPPSDEEDLGAQSLFDLIADTLSTFNPSVTRNSALERPIFRRNLRRSFCVDLCIMMPCPCHCTHERGIYSRRFSDLSSYDLRLS</sequence>
<dbReference type="PANTHER" id="PTHR40866:SF1">
    <property type="entry name" value="BED-TYPE DOMAIN-CONTAINING PROTEIN"/>
    <property type="match status" value="1"/>
</dbReference>
<proteinExistence type="predicted"/>
<dbReference type="EMBL" id="BSXT01003671">
    <property type="protein sequence ID" value="GMF55199.1"/>
    <property type="molecule type" value="Genomic_DNA"/>
</dbReference>
<dbReference type="OrthoDB" id="110124at2759"/>
<evidence type="ECO:0000313" key="2">
    <source>
        <dbReference type="Proteomes" id="UP001165121"/>
    </source>
</evidence>
<organism evidence="1 2">
    <name type="scientific">Phytophthora fragariaefolia</name>
    <dbReference type="NCBI Taxonomy" id="1490495"/>
    <lineage>
        <taxon>Eukaryota</taxon>
        <taxon>Sar</taxon>
        <taxon>Stramenopiles</taxon>
        <taxon>Oomycota</taxon>
        <taxon>Peronosporomycetes</taxon>
        <taxon>Peronosporales</taxon>
        <taxon>Peronosporaceae</taxon>
        <taxon>Phytophthora</taxon>
    </lineage>
</organism>
<gene>
    <name evidence="1" type="ORF">Pfra01_002320100</name>
</gene>
<dbReference type="PANTHER" id="PTHR40866">
    <property type="entry name" value="BED-TYPE DOMAIN-CONTAINING PROTEIN"/>
    <property type="match status" value="1"/>
</dbReference>
<protein>
    <submittedName>
        <fullName evidence="1">Unnamed protein product</fullName>
    </submittedName>
</protein>
<keyword evidence="2" id="KW-1185">Reference proteome</keyword>
<accession>A0A9W6Y6X8</accession>
<name>A0A9W6Y6X8_9STRA</name>
<reference evidence="1" key="1">
    <citation type="submission" date="2023-04" db="EMBL/GenBank/DDBJ databases">
        <title>Phytophthora fragariaefolia NBRC 109709.</title>
        <authorList>
            <person name="Ichikawa N."/>
            <person name="Sato H."/>
            <person name="Tonouchi N."/>
        </authorList>
    </citation>
    <scope>NUCLEOTIDE SEQUENCE</scope>
    <source>
        <strain evidence="1">NBRC 109709</strain>
    </source>
</reference>